<evidence type="ECO:0000313" key="1">
    <source>
        <dbReference type="EMBL" id="OEL25333.1"/>
    </source>
</evidence>
<dbReference type="AlphaFoldDB" id="A0A1E5VJL8"/>
<dbReference type="Proteomes" id="UP000095767">
    <property type="component" value="Unassembled WGS sequence"/>
</dbReference>
<proteinExistence type="predicted"/>
<dbReference type="EMBL" id="LWDX02037451">
    <property type="protein sequence ID" value="OEL25333.1"/>
    <property type="molecule type" value="Genomic_DNA"/>
</dbReference>
<name>A0A1E5VJL8_9POAL</name>
<keyword evidence="2" id="KW-1185">Reference proteome</keyword>
<gene>
    <name evidence="1" type="ORF">BAE44_0013648</name>
</gene>
<feature type="non-terminal residue" evidence="1">
    <location>
        <position position="1"/>
    </location>
</feature>
<organism evidence="1 2">
    <name type="scientific">Dichanthelium oligosanthes</name>
    <dbReference type="NCBI Taxonomy" id="888268"/>
    <lineage>
        <taxon>Eukaryota</taxon>
        <taxon>Viridiplantae</taxon>
        <taxon>Streptophyta</taxon>
        <taxon>Embryophyta</taxon>
        <taxon>Tracheophyta</taxon>
        <taxon>Spermatophyta</taxon>
        <taxon>Magnoliopsida</taxon>
        <taxon>Liliopsida</taxon>
        <taxon>Poales</taxon>
        <taxon>Poaceae</taxon>
        <taxon>PACMAD clade</taxon>
        <taxon>Panicoideae</taxon>
        <taxon>Panicodae</taxon>
        <taxon>Paniceae</taxon>
        <taxon>Dichantheliinae</taxon>
        <taxon>Dichanthelium</taxon>
    </lineage>
</organism>
<reference evidence="1 2" key="1">
    <citation type="submission" date="2016-09" db="EMBL/GenBank/DDBJ databases">
        <title>The draft genome of Dichanthelium oligosanthes: A C3 panicoid grass species.</title>
        <authorList>
            <person name="Studer A.J."/>
            <person name="Schnable J.C."/>
            <person name="Brutnell T.P."/>
        </authorList>
    </citation>
    <scope>NUCLEOTIDE SEQUENCE [LARGE SCALE GENOMIC DNA]</scope>
    <source>
        <strain evidence="2">cv. Kellogg 1175</strain>
        <tissue evidence="1">Leaf</tissue>
    </source>
</reference>
<sequence>LCCCSQLSSWPCPWPSLLAMQQTTATRSFRAPTRRAATTARRTTTRTSRRTARLLALQLYIRYEYKC</sequence>
<protein>
    <submittedName>
        <fullName evidence="1">Uncharacterized protein</fullName>
    </submittedName>
</protein>
<comment type="caution">
    <text evidence="1">The sequence shown here is derived from an EMBL/GenBank/DDBJ whole genome shotgun (WGS) entry which is preliminary data.</text>
</comment>
<accession>A0A1E5VJL8</accession>
<evidence type="ECO:0000313" key="2">
    <source>
        <dbReference type="Proteomes" id="UP000095767"/>
    </source>
</evidence>